<keyword evidence="3 6" id="KW-0560">Oxidoreductase</keyword>
<dbReference type="SUPFAM" id="SSF52218">
    <property type="entry name" value="Flavoproteins"/>
    <property type="match status" value="1"/>
</dbReference>
<comment type="function">
    <text evidence="6">Also exhibits azoreductase activity. Catalyzes the reductive cleavage of the azo bond in aromatic azo compounds to the corresponding amines.</text>
</comment>
<dbReference type="InterPro" id="IPR003680">
    <property type="entry name" value="Flavodoxin_fold"/>
</dbReference>
<comment type="similarity">
    <text evidence="6">Belongs to the azoreductase type 1 family.</text>
</comment>
<dbReference type="HAMAP" id="MF_01216">
    <property type="entry name" value="Azoreductase_type1"/>
    <property type="match status" value="1"/>
</dbReference>
<evidence type="ECO:0000259" key="7">
    <source>
        <dbReference type="Pfam" id="PF02525"/>
    </source>
</evidence>
<dbReference type="EC" id="1.6.5.-" evidence="6"/>
<organism evidence="8 9">
    <name type="scientific">Lysobacter cavernae</name>
    <dbReference type="NCBI Taxonomy" id="1685901"/>
    <lineage>
        <taxon>Bacteria</taxon>
        <taxon>Pseudomonadati</taxon>
        <taxon>Pseudomonadota</taxon>
        <taxon>Gammaproteobacteria</taxon>
        <taxon>Lysobacterales</taxon>
        <taxon>Lysobacteraceae</taxon>
        <taxon>Lysobacter</taxon>
    </lineage>
</organism>
<evidence type="ECO:0000256" key="3">
    <source>
        <dbReference type="ARBA" id="ARBA00023002"/>
    </source>
</evidence>
<gene>
    <name evidence="6" type="primary">azoR</name>
    <name evidence="8" type="ORF">ACFOLC_12475</name>
</gene>
<dbReference type="InterPro" id="IPR023048">
    <property type="entry name" value="NADH:quinone_OxRdtase_FMN_depd"/>
</dbReference>
<evidence type="ECO:0000256" key="6">
    <source>
        <dbReference type="HAMAP-Rule" id="MF_01216"/>
    </source>
</evidence>
<comment type="caution">
    <text evidence="8">The sequence shown here is derived from an EMBL/GenBank/DDBJ whole genome shotgun (WGS) entry which is preliminary data.</text>
</comment>
<proteinExistence type="inferred from homology"/>
<dbReference type="Pfam" id="PF02525">
    <property type="entry name" value="Flavodoxin_2"/>
    <property type="match status" value="1"/>
</dbReference>
<evidence type="ECO:0000256" key="1">
    <source>
        <dbReference type="ARBA" id="ARBA00022630"/>
    </source>
</evidence>
<comment type="catalytic activity">
    <reaction evidence="5">
        <text>N,N-dimethyl-1,4-phenylenediamine + anthranilate + 2 NAD(+) = 2-(4-dimethylaminophenyl)diazenylbenzoate + 2 NADH + 2 H(+)</text>
        <dbReference type="Rhea" id="RHEA:55872"/>
        <dbReference type="ChEBI" id="CHEBI:15378"/>
        <dbReference type="ChEBI" id="CHEBI:15783"/>
        <dbReference type="ChEBI" id="CHEBI:16567"/>
        <dbReference type="ChEBI" id="CHEBI:57540"/>
        <dbReference type="ChEBI" id="CHEBI:57945"/>
        <dbReference type="ChEBI" id="CHEBI:71579"/>
        <dbReference type="EC" id="1.7.1.17"/>
    </reaction>
    <physiologicalReaction direction="right-to-left" evidence="5">
        <dbReference type="Rhea" id="RHEA:55874"/>
    </physiologicalReaction>
</comment>
<comment type="function">
    <text evidence="6">Quinone reductase that provides resistance to thiol-specific stress caused by electrophilic quinones.</text>
</comment>
<dbReference type="RefSeq" id="WP_386759580.1">
    <property type="nucleotide sequence ID" value="NZ_JBHRXK010000005.1"/>
</dbReference>
<dbReference type="InterPro" id="IPR050104">
    <property type="entry name" value="FMN-dep_NADH:Q_OxRdtase_AzoR1"/>
</dbReference>
<evidence type="ECO:0000256" key="4">
    <source>
        <dbReference type="ARBA" id="ARBA00023027"/>
    </source>
</evidence>
<feature type="binding site" evidence="6">
    <location>
        <position position="9"/>
    </location>
    <ligand>
        <name>FMN</name>
        <dbReference type="ChEBI" id="CHEBI:58210"/>
    </ligand>
</feature>
<dbReference type="PANTHER" id="PTHR43741:SF4">
    <property type="entry name" value="FMN-DEPENDENT NADH:QUINONE OXIDOREDUCTASE"/>
    <property type="match status" value="1"/>
</dbReference>
<dbReference type="Gene3D" id="3.40.50.360">
    <property type="match status" value="1"/>
</dbReference>
<sequence length="194" mass="20831">MKLLHLDSSALGANSVTRELSAAIVTRWQEALPELRVEYRDLDVDPVPHLTGRSLAKADPIEAAAAERVLQQFLAADVVVIGAPFYNFSIPSTLKAWIDRIAISGRTFRYTAEGVQQGLAGGKRVIVASGRGGQYGDGNPADFQEAYLRQVFGFLGVHDVEIVRAEGVAYSPQHRADALAAAHAAIGQPLRKAA</sequence>
<dbReference type="EMBL" id="JBHRXK010000005">
    <property type="protein sequence ID" value="MFC3551820.1"/>
    <property type="molecule type" value="Genomic_DNA"/>
</dbReference>
<evidence type="ECO:0000256" key="5">
    <source>
        <dbReference type="ARBA" id="ARBA00048542"/>
    </source>
</evidence>
<keyword evidence="4 6" id="KW-0520">NAD</keyword>
<keyword evidence="2 6" id="KW-0288">FMN</keyword>
<accession>A0ABV7RQP1</accession>
<keyword evidence="1 6" id="KW-0285">Flavoprotein</keyword>
<reference evidence="9" key="1">
    <citation type="journal article" date="2019" name="Int. J. Syst. Evol. Microbiol.">
        <title>The Global Catalogue of Microorganisms (GCM) 10K type strain sequencing project: providing services to taxonomists for standard genome sequencing and annotation.</title>
        <authorList>
            <consortium name="The Broad Institute Genomics Platform"/>
            <consortium name="The Broad Institute Genome Sequencing Center for Infectious Disease"/>
            <person name="Wu L."/>
            <person name="Ma J."/>
        </authorList>
    </citation>
    <scope>NUCLEOTIDE SEQUENCE [LARGE SCALE GENOMIC DNA]</scope>
    <source>
        <strain evidence="9">KCTC 42875</strain>
    </source>
</reference>
<evidence type="ECO:0000256" key="2">
    <source>
        <dbReference type="ARBA" id="ARBA00022643"/>
    </source>
</evidence>
<comment type="cofactor">
    <cofactor evidence="6">
        <name>FMN</name>
        <dbReference type="ChEBI" id="CHEBI:58210"/>
    </cofactor>
    <text evidence="6">Binds 1 FMN per subunit.</text>
</comment>
<dbReference type="InterPro" id="IPR029039">
    <property type="entry name" value="Flavoprotein-like_sf"/>
</dbReference>
<comment type="catalytic activity">
    <reaction evidence="6">
        <text>2 a quinone + NADH + H(+) = 2 a 1,4-benzosemiquinone + NAD(+)</text>
        <dbReference type="Rhea" id="RHEA:65952"/>
        <dbReference type="ChEBI" id="CHEBI:15378"/>
        <dbReference type="ChEBI" id="CHEBI:57540"/>
        <dbReference type="ChEBI" id="CHEBI:57945"/>
        <dbReference type="ChEBI" id="CHEBI:132124"/>
        <dbReference type="ChEBI" id="CHEBI:134225"/>
    </reaction>
</comment>
<keyword evidence="9" id="KW-1185">Reference proteome</keyword>
<comment type="caution">
    <text evidence="6">Lacks conserved residue(s) required for the propagation of feature annotation.</text>
</comment>
<protein>
    <recommendedName>
        <fullName evidence="6">FMN dependent NADH:quinone oxidoreductase</fullName>
        <ecNumber evidence="6">1.6.5.-</ecNumber>
    </recommendedName>
    <alternativeName>
        <fullName evidence="6">Azo-dye reductase</fullName>
    </alternativeName>
    <alternativeName>
        <fullName evidence="6">FMN-dependent NADH-azo compound oxidoreductase</fullName>
    </alternativeName>
    <alternativeName>
        <fullName evidence="6">FMN-dependent NADH-azoreductase</fullName>
        <ecNumber evidence="6">1.7.1.17</ecNumber>
    </alternativeName>
</protein>
<dbReference type="EC" id="1.7.1.17" evidence="6"/>
<evidence type="ECO:0000313" key="9">
    <source>
        <dbReference type="Proteomes" id="UP001595740"/>
    </source>
</evidence>
<evidence type="ECO:0000313" key="8">
    <source>
        <dbReference type="EMBL" id="MFC3551820.1"/>
    </source>
</evidence>
<dbReference type="Proteomes" id="UP001595740">
    <property type="component" value="Unassembled WGS sequence"/>
</dbReference>
<feature type="domain" description="Flavodoxin-like fold" evidence="7">
    <location>
        <begin position="1"/>
        <end position="188"/>
    </location>
</feature>
<name>A0ABV7RQP1_9GAMM</name>
<comment type="subunit">
    <text evidence="6">Homodimer.</text>
</comment>
<dbReference type="PANTHER" id="PTHR43741">
    <property type="entry name" value="FMN-DEPENDENT NADH-AZOREDUCTASE 1"/>
    <property type="match status" value="1"/>
</dbReference>